<feature type="non-terminal residue" evidence="1">
    <location>
        <position position="1"/>
    </location>
</feature>
<dbReference type="Proteomes" id="UP001476798">
    <property type="component" value="Unassembled WGS sequence"/>
</dbReference>
<proteinExistence type="predicted"/>
<accession>A0ABV0P8K1</accession>
<protein>
    <submittedName>
        <fullName evidence="1">Uncharacterized protein</fullName>
    </submittedName>
</protein>
<comment type="caution">
    <text evidence="1">The sequence shown here is derived from an EMBL/GenBank/DDBJ whole genome shotgun (WGS) entry which is preliminary data.</text>
</comment>
<organism evidence="1 2">
    <name type="scientific">Goodea atripinnis</name>
    <dbReference type="NCBI Taxonomy" id="208336"/>
    <lineage>
        <taxon>Eukaryota</taxon>
        <taxon>Metazoa</taxon>
        <taxon>Chordata</taxon>
        <taxon>Craniata</taxon>
        <taxon>Vertebrata</taxon>
        <taxon>Euteleostomi</taxon>
        <taxon>Actinopterygii</taxon>
        <taxon>Neopterygii</taxon>
        <taxon>Teleostei</taxon>
        <taxon>Neoteleostei</taxon>
        <taxon>Acanthomorphata</taxon>
        <taxon>Ovalentaria</taxon>
        <taxon>Atherinomorphae</taxon>
        <taxon>Cyprinodontiformes</taxon>
        <taxon>Goodeidae</taxon>
        <taxon>Goodea</taxon>
    </lineage>
</organism>
<sequence length="101" mass="11192">TPRRCEWNENNNYQIKCQNHTTDSKTLLESSILAGQFDMRSSTDVAALTSPGIIKPTENKVLLPFPACLTGRRVGGEKQKLAGELLLHKAIPGRVESWKSV</sequence>
<evidence type="ECO:0000313" key="1">
    <source>
        <dbReference type="EMBL" id="MEQ2179769.1"/>
    </source>
</evidence>
<dbReference type="EMBL" id="JAHRIO010063959">
    <property type="protein sequence ID" value="MEQ2179769.1"/>
    <property type="molecule type" value="Genomic_DNA"/>
</dbReference>
<name>A0ABV0P8K1_9TELE</name>
<reference evidence="1 2" key="1">
    <citation type="submission" date="2021-06" db="EMBL/GenBank/DDBJ databases">
        <authorList>
            <person name="Palmer J.M."/>
        </authorList>
    </citation>
    <scope>NUCLEOTIDE SEQUENCE [LARGE SCALE GENOMIC DNA]</scope>
    <source>
        <strain evidence="1 2">GA_2019</strain>
        <tissue evidence="1">Muscle</tissue>
    </source>
</reference>
<gene>
    <name evidence="1" type="ORF">GOODEAATRI_028556</name>
</gene>
<keyword evidence="2" id="KW-1185">Reference proteome</keyword>
<evidence type="ECO:0000313" key="2">
    <source>
        <dbReference type="Proteomes" id="UP001476798"/>
    </source>
</evidence>